<sequence>MRAALWLRGAGIRGGRAGGVRALLGAAPLLALAVEGVQAREARRGHGRIAETVEGLVRRLGAA</sequence>
<evidence type="ECO:0000313" key="2">
    <source>
        <dbReference type="Proteomes" id="UP001596317"/>
    </source>
</evidence>
<gene>
    <name evidence="1" type="ORF">ACFP90_09635</name>
</gene>
<comment type="caution">
    <text evidence="1">The sequence shown here is derived from an EMBL/GenBank/DDBJ whole genome shotgun (WGS) entry which is preliminary data.</text>
</comment>
<evidence type="ECO:0000313" key="1">
    <source>
        <dbReference type="EMBL" id="MFC6660588.1"/>
    </source>
</evidence>
<dbReference type="Proteomes" id="UP001596317">
    <property type="component" value="Unassembled WGS sequence"/>
</dbReference>
<name>A0ABW1ZJ96_9DEIO</name>
<proteinExistence type="predicted"/>
<protein>
    <submittedName>
        <fullName evidence="1">Uncharacterized protein</fullName>
    </submittedName>
</protein>
<accession>A0ABW1ZJ96</accession>
<organism evidence="1 2">
    <name type="scientific">Deinococcus multiflagellatus</name>
    <dbReference type="NCBI Taxonomy" id="1656887"/>
    <lineage>
        <taxon>Bacteria</taxon>
        <taxon>Thermotogati</taxon>
        <taxon>Deinococcota</taxon>
        <taxon>Deinococci</taxon>
        <taxon>Deinococcales</taxon>
        <taxon>Deinococcaceae</taxon>
        <taxon>Deinococcus</taxon>
    </lineage>
</organism>
<dbReference type="EMBL" id="JBHSWB010000001">
    <property type="protein sequence ID" value="MFC6660588.1"/>
    <property type="molecule type" value="Genomic_DNA"/>
</dbReference>
<reference evidence="2" key="1">
    <citation type="journal article" date="2019" name="Int. J. Syst. Evol. Microbiol.">
        <title>The Global Catalogue of Microorganisms (GCM) 10K type strain sequencing project: providing services to taxonomists for standard genome sequencing and annotation.</title>
        <authorList>
            <consortium name="The Broad Institute Genomics Platform"/>
            <consortium name="The Broad Institute Genome Sequencing Center for Infectious Disease"/>
            <person name="Wu L."/>
            <person name="Ma J."/>
        </authorList>
    </citation>
    <scope>NUCLEOTIDE SEQUENCE [LARGE SCALE GENOMIC DNA]</scope>
    <source>
        <strain evidence="2">CCUG 63830</strain>
    </source>
</reference>
<keyword evidence="2" id="KW-1185">Reference proteome</keyword>
<dbReference type="RefSeq" id="WP_380055697.1">
    <property type="nucleotide sequence ID" value="NZ_JBHSWB010000001.1"/>
</dbReference>